<dbReference type="Proteomes" id="UP001165289">
    <property type="component" value="Unassembled WGS sequence"/>
</dbReference>
<evidence type="ECO:0000313" key="10">
    <source>
        <dbReference type="EMBL" id="KAI6653568.1"/>
    </source>
</evidence>
<keyword evidence="3 9" id="KW-0808">Transferase</keyword>
<evidence type="ECO:0000256" key="6">
    <source>
        <dbReference type="ARBA" id="ARBA00023034"/>
    </source>
</evidence>
<name>A0AAV7JX25_9METZ</name>
<evidence type="ECO:0000256" key="9">
    <source>
        <dbReference type="RuleBase" id="RU364020"/>
    </source>
</evidence>
<keyword evidence="5 9" id="KW-1133">Transmembrane helix</keyword>
<reference evidence="10 11" key="1">
    <citation type="journal article" date="2023" name="BMC Biol.">
        <title>The compact genome of the sponge Oopsacas minuta (Hexactinellida) is lacking key metazoan core genes.</title>
        <authorList>
            <person name="Santini S."/>
            <person name="Schenkelaars Q."/>
            <person name="Jourda C."/>
            <person name="Duchesne M."/>
            <person name="Belahbib H."/>
            <person name="Rocher C."/>
            <person name="Selva M."/>
            <person name="Riesgo A."/>
            <person name="Vervoort M."/>
            <person name="Leys S.P."/>
            <person name="Kodjabachian L."/>
            <person name="Le Bivic A."/>
            <person name="Borchiellini C."/>
            <person name="Claverie J.M."/>
            <person name="Renard E."/>
        </authorList>
    </citation>
    <scope>NUCLEOTIDE SEQUENCE [LARGE SCALE GENOMIC DNA]</scope>
    <source>
        <strain evidence="10">SPO-2</strain>
    </source>
</reference>
<comment type="subcellular location">
    <subcellularLocation>
        <location evidence="1 9">Golgi apparatus membrane</location>
        <topology evidence="1 9">Single-pass type II membrane protein</topology>
    </subcellularLocation>
</comment>
<evidence type="ECO:0000256" key="7">
    <source>
        <dbReference type="ARBA" id="ARBA00023136"/>
    </source>
</evidence>
<keyword evidence="11" id="KW-1185">Reference proteome</keyword>
<keyword evidence="6 9" id="KW-0333">Golgi apparatus</keyword>
<dbReference type="InterPro" id="IPR018011">
    <property type="entry name" value="Carb_sulfotrans_8-10"/>
</dbReference>
<dbReference type="PANTHER" id="PTHR12137">
    <property type="entry name" value="CARBOHYDRATE SULFOTRANSFERASE"/>
    <property type="match status" value="1"/>
</dbReference>
<comment type="similarity">
    <text evidence="2 9">Belongs to the sulfotransferase 2 family.</text>
</comment>
<dbReference type="AlphaFoldDB" id="A0AAV7JX25"/>
<evidence type="ECO:0000313" key="11">
    <source>
        <dbReference type="Proteomes" id="UP001165289"/>
    </source>
</evidence>
<dbReference type="InterPro" id="IPR005331">
    <property type="entry name" value="Sulfotransferase"/>
</dbReference>
<comment type="caution">
    <text evidence="10">The sequence shown here is derived from an EMBL/GenBank/DDBJ whole genome shotgun (WGS) entry which is preliminary data.</text>
</comment>
<keyword evidence="4 9" id="KW-0812">Transmembrane</keyword>
<dbReference type="GO" id="GO:0000139">
    <property type="term" value="C:Golgi membrane"/>
    <property type="evidence" value="ECO:0007669"/>
    <property type="project" value="UniProtKB-SubCell"/>
</dbReference>
<evidence type="ECO:0000256" key="1">
    <source>
        <dbReference type="ARBA" id="ARBA00004323"/>
    </source>
</evidence>
<dbReference type="GO" id="GO:0016051">
    <property type="term" value="P:carbohydrate biosynthetic process"/>
    <property type="evidence" value="ECO:0007669"/>
    <property type="project" value="InterPro"/>
</dbReference>
<keyword evidence="9" id="KW-0119">Carbohydrate metabolism</keyword>
<keyword evidence="8 9" id="KW-0325">Glycoprotein</keyword>
<dbReference type="PANTHER" id="PTHR12137:SF54">
    <property type="entry name" value="CARBOHYDRATE SULFOTRANSFERASE"/>
    <property type="match status" value="1"/>
</dbReference>
<gene>
    <name evidence="10" type="ORF">LOD99_3463</name>
</gene>
<dbReference type="GO" id="GO:0008146">
    <property type="term" value="F:sulfotransferase activity"/>
    <property type="evidence" value="ECO:0007669"/>
    <property type="project" value="InterPro"/>
</dbReference>
<evidence type="ECO:0000256" key="3">
    <source>
        <dbReference type="ARBA" id="ARBA00022679"/>
    </source>
</evidence>
<dbReference type="EC" id="2.8.2.-" evidence="9"/>
<protein>
    <recommendedName>
        <fullName evidence="9">Carbohydrate sulfotransferase</fullName>
        <ecNumber evidence="9">2.8.2.-</ecNumber>
    </recommendedName>
</protein>
<dbReference type="EMBL" id="JAKMXF010000266">
    <property type="protein sequence ID" value="KAI6653568.1"/>
    <property type="molecule type" value="Genomic_DNA"/>
</dbReference>
<proteinExistence type="inferred from homology"/>
<evidence type="ECO:0000256" key="4">
    <source>
        <dbReference type="ARBA" id="ARBA00022692"/>
    </source>
</evidence>
<sequence>MHYPDKMQFLLNTNLQKRSLVVLILFTMFGTILLNFDFVRDYNYYYNLTKLKYNGEIEEIDSFSEYSKNWDGEILIINNPKQKAINFTDEYRWKMISKGLHPLNIEHERLHDRHDRIEKYCSTFKSQSNGLYRFNGYYSMLFNDRFQLLQCVIQKVSSSTWVSIFLELGGFDSQYLPESHPIWQKISLVNNLADSRLLAQRFQTYTKFLLTRHPFERLLSAYKDKFILHSYGDQFAYDIIVKNYLSNVEEDVIRQMREKLKRGENDLNINLSNSTIKQIARLNSGAREFNITFLEFLNYIIAFVKVNEIHRLDYHWAPITIVCDPCEVRYDIIGKFETLSEDSEAILDYVQPNNTQNRVTFPKRDPKVTNNLCNEAFMKIPLNVKRSLYEIYKEDFILFDYEYREEDGESNTCSP</sequence>
<evidence type="ECO:0000256" key="2">
    <source>
        <dbReference type="ARBA" id="ARBA00006339"/>
    </source>
</evidence>
<feature type="transmembrane region" description="Helical" evidence="9">
    <location>
        <begin position="20"/>
        <end position="39"/>
    </location>
</feature>
<keyword evidence="9" id="KW-0735">Signal-anchor</keyword>
<organism evidence="10 11">
    <name type="scientific">Oopsacas minuta</name>
    <dbReference type="NCBI Taxonomy" id="111878"/>
    <lineage>
        <taxon>Eukaryota</taxon>
        <taxon>Metazoa</taxon>
        <taxon>Porifera</taxon>
        <taxon>Hexactinellida</taxon>
        <taxon>Hexasterophora</taxon>
        <taxon>Lyssacinosida</taxon>
        <taxon>Leucopsacidae</taxon>
        <taxon>Oopsacas</taxon>
    </lineage>
</organism>
<accession>A0AAV7JX25</accession>
<evidence type="ECO:0000256" key="5">
    <source>
        <dbReference type="ARBA" id="ARBA00022989"/>
    </source>
</evidence>
<evidence type="ECO:0000256" key="8">
    <source>
        <dbReference type="ARBA" id="ARBA00023180"/>
    </source>
</evidence>
<dbReference type="Pfam" id="PF03567">
    <property type="entry name" value="Sulfotransfer_2"/>
    <property type="match status" value="1"/>
</dbReference>
<keyword evidence="7 9" id="KW-0472">Membrane</keyword>